<dbReference type="PANTHER" id="PTHR47455">
    <property type="entry name" value="ADENYLYL CYCLASE BETA"/>
    <property type="match status" value="1"/>
</dbReference>
<accession>A0A4Y2UGP6</accession>
<dbReference type="PANTHER" id="PTHR47455:SF1">
    <property type="entry name" value="GUANYLATE CYCLASE DOMAIN-CONTAINING PROTEIN"/>
    <property type="match status" value="1"/>
</dbReference>
<reference evidence="3 4" key="1">
    <citation type="journal article" date="2019" name="Sci. Rep.">
        <title>Orb-weaving spider Araneus ventricosus genome elucidates the spidroin gene catalogue.</title>
        <authorList>
            <person name="Kono N."/>
            <person name="Nakamura H."/>
            <person name="Ohtoshi R."/>
            <person name="Moran D.A.P."/>
            <person name="Shinohara A."/>
            <person name="Yoshida Y."/>
            <person name="Fujiwara M."/>
            <person name="Mori M."/>
            <person name="Tomita M."/>
            <person name="Arakawa K."/>
        </authorList>
    </citation>
    <scope>NUCLEOTIDE SEQUENCE [LARGE SCALE GENOMIC DNA]</scope>
</reference>
<organism evidence="3 4">
    <name type="scientific">Araneus ventricosus</name>
    <name type="common">Orbweaver spider</name>
    <name type="synonym">Epeira ventricosa</name>
    <dbReference type="NCBI Taxonomy" id="182803"/>
    <lineage>
        <taxon>Eukaryota</taxon>
        <taxon>Metazoa</taxon>
        <taxon>Ecdysozoa</taxon>
        <taxon>Arthropoda</taxon>
        <taxon>Chelicerata</taxon>
        <taxon>Arachnida</taxon>
        <taxon>Araneae</taxon>
        <taxon>Araneomorphae</taxon>
        <taxon>Entelegynae</taxon>
        <taxon>Araneoidea</taxon>
        <taxon>Araneidae</taxon>
        <taxon>Araneus</taxon>
    </lineage>
</organism>
<name>A0A4Y2UGP6_ARAVE</name>
<dbReference type="GO" id="GO:0035556">
    <property type="term" value="P:intracellular signal transduction"/>
    <property type="evidence" value="ECO:0007669"/>
    <property type="project" value="InterPro"/>
</dbReference>
<dbReference type="PROSITE" id="PS50125">
    <property type="entry name" value="GUANYLATE_CYCLASE_2"/>
    <property type="match status" value="1"/>
</dbReference>
<feature type="domain" description="Guanylate cyclase" evidence="2">
    <location>
        <begin position="94"/>
        <end position="153"/>
    </location>
</feature>
<proteinExistence type="predicted"/>
<dbReference type="Gene3D" id="3.30.70.1230">
    <property type="entry name" value="Nucleotide cyclase"/>
    <property type="match status" value="1"/>
</dbReference>
<dbReference type="Proteomes" id="UP000499080">
    <property type="component" value="Unassembled WGS sequence"/>
</dbReference>
<dbReference type="SUPFAM" id="SSF55073">
    <property type="entry name" value="Nucleotide cyclase"/>
    <property type="match status" value="1"/>
</dbReference>
<dbReference type="InterPro" id="IPR001054">
    <property type="entry name" value="A/G_cyclase"/>
</dbReference>
<evidence type="ECO:0000259" key="2">
    <source>
        <dbReference type="PROSITE" id="PS50125"/>
    </source>
</evidence>
<evidence type="ECO:0000313" key="3">
    <source>
        <dbReference type="EMBL" id="GBO11281.1"/>
    </source>
</evidence>
<protein>
    <recommendedName>
        <fullName evidence="2">Guanylate cyclase domain-containing protein</fullName>
    </recommendedName>
</protein>
<evidence type="ECO:0000313" key="4">
    <source>
        <dbReference type="Proteomes" id="UP000499080"/>
    </source>
</evidence>
<dbReference type="InterPro" id="IPR029787">
    <property type="entry name" value="Nucleotide_cyclase"/>
</dbReference>
<dbReference type="GO" id="GO:0016829">
    <property type="term" value="F:lyase activity"/>
    <property type="evidence" value="ECO:0007669"/>
    <property type="project" value="UniProtKB-KW"/>
</dbReference>
<sequence>MGQVARIAIVVATICEKPEIFENVRQFMQHREKRRTSVTEAEEVLKEVESLAEQPRVTLDPRFLPLTFVPNIIVEEILSESLRVIPYQIQTDAVILIADVCGFTSLTESYCQKGTSGIEELARVLNGYMSTLAAMLLNAGGDILNFAGDAFLVYWKDSEEAVEKAYNCAVDLQTHQCLQEKNLGGTLQSKI</sequence>
<keyword evidence="4" id="KW-1185">Reference proteome</keyword>
<comment type="caution">
    <text evidence="3">The sequence shown here is derived from an EMBL/GenBank/DDBJ whole genome shotgun (WGS) entry which is preliminary data.</text>
</comment>
<dbReference type="OrthoDB" id="6425263at2759"/>
<feature type="non-terminal residue" evidence="3">
    <location>
        <position position="191"/>
    </location>
</feature>
<dbReference type="GO" id="GO:0009190">
    <property type="term" value="P:cyclic nucleotide biosynthetic process"/>
    <property type="evidence" value="ECO:0007669"/>
    <property type="project" value="InterPro"/>
</dbReference>
<keyword evidence="1" id="KW-0456">Lyase</keyword>
<dbReference type="EMBL" id="BGPR01036180">
    <property type="protein sequence ID" value="GBO11281.1"/>
    <property type="molecule type" value="Genomic_DNA"/>
</dbReference>
<dbReference type="AlphaFoldDB" id="A0A4Y2UGP6"/>
<gene>
    <name evidence="3" type="ORF">AVEN_168730_1</name>
</gene>
<evidence type="ECO:0000256" key="1">
    <source>
        <dbReference type="ARBA" id="ARBA00023239"/>
    </source>
</evidence>